<proteinExistence type="predicted"/>
<protein>
    <recommendedName>
        <fullName evidence="3">Secreted protein</fullName>
    </recommendedName>
</protein>
<evidence type="ECO:0000313" key="1">
    <source>
        <dbReference type="EMBL" id="KAK3386639.1"/>
    </source>
</evidence>
<gene>
    <name evidence="1" type="ORF">B0H63DRAFT_468154</name>
</gene>
<reference evidence="1" key="2">
    <citation type="submission" date="2023-06" db="EMBL/GenBank/DDBJ databases">
        <authorList>
            <consortium name="Lawrence Berkeley National Laboratory"/>
            <person name="Haridas S."/>
            <person name="Hensen N."/>
            <person name="Bonometti L."/>
            <person name="Westerberg I."/>
            <person name="Brannstrom I.O."/>
            <person name="Guillou S."/>
            <person name="Cros-Aarteil S."/>
            <person name="Calhoun S."/>
            <person name="Kuo A."/>
            <person name="Mondo S."/>
            <person name="Pangilinan J."/>
            <person name="Riley R."/>
            <person name="LaButti K."/>
            <person name="Andreopoulos B."/>
            <person name="Lipzen A."/>
            <person name="Chen C."/>
            <person name="Yanf M."/>
            <person name="Daum C."/>
            <person name="Ng V."/>
            <person name="Clum A."/>
            <person name="Steindorff A."/>
            <person name="Ohm R."/>
            <person name="Martin F."/>
            <person name="Silar P."/>
            <person name="Natvig D."/>
            <person name="Lalanne C."/>
            <person name="Gautier V."/>
            <person name="Ament-velasquez S.L."/>
            <person name="Kruys A."/>
            <person name="Hutchinson M.I."/>
            <person name="Powell A.J."/>
            <person name="Barry K."/>
            <person name="Miller A.N."/>
            <person name="Grigoriev I.V."/>
            <person name="Debuchy R."/>
            <person name="Gladieux P."/>
            <person name="Thoren M.H."/>
            <person name="Johannesson H."/>
        </authorList>
    </citation>
    <scope>NUCLEOTIDE SEQUENCE</scope>
    <source>
        <strain evidence="1">CBS 232.78</strain>
    </source>
</reference>
<evidence type="ECO:0008006" key="3">
    <source>
        <dbReference type="Google" id="ProtNLM"/>
    </source>
</evidence>
<dbReference type="Pfam" id="PF14273">
    <property type="entry name" value="DUF4360"/>
    <property type="match status" value="1"/>
</dbReference>
<dbReference type="Proteomes" id="UP001285441">
    <property type="component" value="Unassembled WGS sequence"/>
</dbReference>
<comment type="caution">
    <text evidence="1">The sequence shown here is derived from an EMBL/GenBank/DDBJ whole genome shotgun (WGS) entry which is preliminary data.</text>
</comment>
<name>A0AAE0NSC2_9PEZI</name>
<reference evidence="1" key="1">
    <citation type="journal article" date="2023" name="Mol. Phylogenet. Evol.">
        <title>Genome-scale phylogeny and comparative genomics of the fungal order Sordariales.</title>
        <authorList>
            <person name="Hensen N."/>
            <person name="Bonometti L."/>
            <person name="Westerberg I."/>
            <person name="Brannstrom I.O."/>
            <person name="Guillou S."/>
            <person name="Cros-Aarteil S."/>
            <person name="Calhoun S."/>
            <person name="Haridas S."/>
            <person name="Kuo A."/>
            <person name="Mondo S."/>
            <person name="Pangilinan J."/>
            <person name="Riley R."/>
            <person name="LaButti K."/>
            <person name="Andreopoulos B."/>
            <person name="Lipzen A."/>
            <person name="Chen C."/>
            <person name="Yan M."/>
            <person name="Daum C."/>
            <person name="Ng V."/>
            <person name="Clum A."/>
            <person name="Steindorff A."/>
            <person name="Ohm R.A."/>
            <person name="Martin F."/>
            <person name="Silar P."/>
            <person name="Natvig D.O."/>
            <person name="Lalanne C."/>
            <person name="Gautier V."/>
            <person name="Ament-Velasquez S.L."/>
            <person name="Kruys A."/>
            <person name="Hutchinson M.I."/>
            <person name="Powell A.J."/>
            <person name="Barry K."/>
            <person name="Miller A.N."/>
            <person name="Grigoriev I.V."/>
            <person name="Debuchy R."/>
            <person name="Gladieux P."/>
            <person name="Hiltunen Thoren M."/>
            <person name="Johannesson H."/>
        </authorList>
    </citation>
    <scope>NUCLEOTIDE SEQUENCE</scope>
    <source>
        <strain evidence="1">CBS 232.78</strain>
    </source>
</reference>
<evidence type="ECO:0000313" key="2">
    <source>
        <dbReference type="Proteomes" id="UP001285441"/>
    </source>
</evidence>
<dbReference type="AlphaFoldDB" id="A0AAE0NSC2"/>
<keyword evidence="2" id="KW-1185">Reference proteome</keyword>
<dbReference type="PANTHER" id="PTHR38847:SF1">
    <property type="entry name" value="PSEUDOURIDINE SYNTHASE RSUA_RLUA-LIKE DOMAIN-CONTAINING PROTEIN"/>
    <property type="match status" value="1"/>
</dbReference>
<dbReference type="PANTHER" id="PTHR38847">
    <property type="match status" value="1"/>
</dbReference>
<dbReference type="InterPro" id="IPR025649">
    <property type="entry name" value="DUF4360"/>
</dbReference>
<dbReference type="EMBL" id="JAULSW010000003">
    <property type="protein sequence ID" value="KAK3386639.1"/>
    <property type="molecule type" value="Genomic_DNA"/>
</dbReference>
<organism evidence="1 2">
    <name type="scientific">Podospora didyma</name>
    <dbReference type="NCBI Taxonomy" id="330526"/>
    <lineage>
        <taxon>Eukaryota</taxon>
        <taxon>Fungi</taxon>
        <taxon>Dikarya</taxon>
        <taxon>Ascomycota</taxon>
        <taxon>Pezizomycotina</taxon>
        <taxon>Sordariomycetes</taxon>
        <taxon>Sordariomycetidae</taxon>
        <taxon>Sordariales</taxon>
        <taxon>Podosporaceae</taxon>
        <taxon>Podospora</taxon>
    </lineage>
</organism>
<sequence>MACAAAIVQPEPRQDGTPFVKVVSARNLGGNGCPDGKFGTSLNPDNNTIVLDFGAYNTFIGLSNPGDTRERFCDYAVTFQYPVGCTTGIILTDIWGTVKLSKGHVGTFHAEYTASPGDVGQPAAQNLDFTNADYGINKGVDFRRIQEVTVTERIQNENERNVEFTARTRLFLTAPGPEEGSDFSLDSIHISARDQRVC</sequence>
<accession>A0AAE0NSC2</accession>